<evidence type="ECO:0000256" key="1">
    <source>
        <dbReference type="SAM" id="MobiDB-lite"/>
    </source>
</evidence>
<organism evidence="2 3">
    <name type="scientific">Phytophthora cactorum</name>
    <dbReference type="NCBI Taxonomy" id="29920"/>
    <lineage>
        <taxon>Eukaryota</taxon>
        <taxon>Sar</taxon>
        <taxon>Stramenopiles</taxon>
        <taxon>Oomycota</taxon>
        <taxon>Peronosporomycetes</taxon>
        <taxon>Peronosporales</taxon>
        <taxon>Peronosporaceae</taxon>
        <taxon>Phytophthora</taxon>
    </lineage>
</organism>
<reference evidence="2" key="1">
    <citation type="submission" date="2018-10" db="EMBL/GenBank/DDBJ databases">
        <title>Effector identification in a new, highly contiguous assembly of the strawberry crown rot pathogen Phytophthora cactorum.</title>
        <authorList>
            <person name="Armitage A.D."/>
            <person name="Nellist C.F."/>
            <person name="Bates H."/>
            <person name="Vickerstaff R.J."/>
            <person name="Harrison R.J."/>
        </authorList>
    </citation>
    <scope>NUCLEOTIDE SEQUENCE</scope>
    <source>
        <strain evidence="2">4040</strain>
    </source>
</reference>
<protein>
    <submittedName>
        <fullName evidence="2">Uncharacterized protein</fullName>
    </submittedName>
</protein>
<dbReference type="AlphaFoldDB" id="A0A8T1D518"/>
<feature type="compositionally biased region" description="Polar residues" evidence="1">
    <location>
        <begin position="49"/>
        <end position="68"/>
    </location>
</feature>
<feature type="compositionally biased region" description="Basic and acidic residues" evidence="1">
    <location>
        <begin position="69"/>
        <end position="87"/>
    </location>
</feature>
<dbReference type="Proteomes" id="UP000736787">
    <property type="component" value="Unassembled WGS sequence"/>
</dbReference>
<dbReference type="VEuPathDB" id="FungiDB:PC110_g362"/>
<accession>A0A8T1D518</accession>
<name>A0A8T1D518_9STRA</name>
<comment type="caution">
    <text evidence="2">The sequence shown here is derived from an EMBL/GenBank/DDBJ whole genome shotgun (WGS) entry which is preliminary data.</text>
</comment>
<dbReference type="EMBL" id="RCMK01000381">
    <property type="protein sequence ID" value="KAG2932284.1"/>
    <property type="molecule type" value="Genomic_DNA"/>
</dbReference>
<evidence type="ECO:0000313" key="3">
    <source>
        <dbReference type="Proteomes" id="UP000736787"/>
    </source>
</evidence>
<gene>
    <name evidence="2" type="ORF">PC117_g13191</name>
</gene>
<proteinExistence type="predicted"/>
<feature type="region of interest" description="Disordered" evidence="1">
    <location>
        <begin position="48"/>
        <end position="102"/>
    </location>
</feature>
<sequence length="205" mass="23068">MAKWWVGWTQNESAETLLRYLLDQAATDEDTQLVDCLAPDRESHVGCPTTFSRCMRNTTTPARQPSSSIEKEAENDQRSQSSTHEKATSATSAGQISIPPPAKDWKDMDQMYWTADAARHLFKPVSECKSLERKKSDVLPSRSSVAKLIAEDVRAFTIQKGTLSPRNAADSTLSTYAAYYTEHWLKDTAELNVLTIDTLARYIRF</sequence>
<evidence type="ECO:0000313" key="2">
    <source>
        <dbReference type="EMBL" id="KAG2932284.1"/>
    </source>
</evidence>